<name>A0ABS2H0T0_9BACL</name>
<dbReference type="PANTHER" id="PTHR35532:SF5">
    <property type="entry name" value="CARBOHYDRATE-BINDING DOMAIN-CONTAINING PROTEIN"/>
    <property type="match status" value="1"/>
</dbReference>
<proteinExistence type="predicted"/>
<evidence type="ECO:0000313" key="3">
    <source>
        <dbReference type="Proteomes" id="UP001516620"/>
    </source>
</evidence>
<dbReference type="SUPFAM" id="SSF52833">
    <property type="entry name" value="Thioredoxin-like"/>
    <property type="match status" value="1"/>
</dbReference>
<dbReference type="SMART" id="SM00460">
    <property type="entry name" value="TGc"/>
    <property type="match status" value="1"/>
</dbReference>
<dbReference type="InterPro" id="IPR038765">
    <property type="entry name" value="Papain-like_cys_pep_sf"/>
</dbReference>
<dbReference type="Proteomes" id="UP001516620">
    <property type="component" value="Unassembled WGS sequence"/>
</dbReference>
<dbReference type="RefSeq" id="WP_193415636.1">
    <property type="nucleotide sequence ID" value="NZ_JADCNN020000001.1"/>
</dbReference>
<dbReference type="PANTHER" id="PTHR35532">
    <property type="entry name" value="SIMILAR TO POLYHYDROXYALKANOATE DEPOLYMERASE"/>
    <property type="match status" value="1"/>
</dbReference>
<dbReference type="Gene3D" id="3.10.620.30">
    <property type="match status" value="1"/>
</dbReference>
<dbReference type="Pfam" id="PF01841">
    <property type="entry name" value="Transglut_core"/>
    <property type="match status" value="1"/>
</dbReference>
<feature type="domain" description="Transglutaminase-like" evidence="1">
    <location>
        <begin position="161"/>
        <end position="220"/>
    </location>
</feature>
<evidence type="ECO:0000313" key="2">
    <source>
        <dbReference type="EMBL" id="MBM6994233.1"/>
    </source>
</evidence>
<organism evidence="2 3">
    <name type="scientific">Paenibacillus rhizolycopersici</name>
    <dbReference type="NCBI Taxonomy" id="2780073"/>
    <lineage>
        <taxon>Bacteria</taxon>
        <taxon>Bacillati</taxon>
        <taxon>Bacillota</taxon>
        <taxon>Bacilli</taxon>
        <taxon>Bacillales</taxon>
        <taxon>Paenibacillaceae</taxon>
        <taxon>Paenibacillus</taxon>
    </lineage>
</organism>
<dbReference type="EMBL" id="JADCNN020000001">
    <property type="protein sequence ID" value="MBM6994233.1"/>
    <property type="molecule type" value="Genomic_DNA"/>
</dbReference>
<dbReference type="InterPro" id="IPR036249">
    <property type="entry name" value="Thioredoxin-like_sf"/>
</dbReference>
<accession>A0ABS2H0T0</accession>
<protein>
    <submittedName>
        <fullName evidence="2">Transglutaminase domain-containing protein</fullName>
    </submittedName>
</protein>
<sequence length="879" mass="97740">MSVETPAFSLSEQELEQIERRFAEIRTLARGREKALFGVFDGPLTTEETWALKFLYVHMPLNDLADYDGSLFLAHVRQALAVRKRVPWGDRVPDPLFLHFVLPCRVNTENIEDFREVIYAELGPRTAGCSMAEAILEANYWCHEKATYIGSDLRTLSPLGMIRNARGRCGEESTLAVAALRSIGIPARQCYTPRWAHCDDNHAWVEAWADGKWHYIGACEPEARLDQGWFSGPARRAMLVHTRVPATYPGPEEITVKGGPYAELNLLANYAPTRTIAVEVREADGTPAAGARVQFQLYNYAELFPLAELVTDDQGEARFTTGYGDLIVRAVRNEAWGQRKIRIADGDRFEVVLNGAISDLPIGTEDFEMVPPPELDGSESEPLSAELLRRHEQRVAEGAALRRAYEETFLTEAEAEQLAAQLGLPAERLWKVLEPARGNGREIAAFLEERVPEHGEWPLLLLESLREKDLTDTMRETLDDHLAGSLPWKDSHGRELFVPYVMCPRVLFEMIGPYRKELLARFTEAEVAFYQEDPSRIARLLNEGWELREGPGNLRGKAGPLGTFQLRVADKGSLDILFVALCRSLGIPARLHPSEQKPQYNAGGTWVDAPVGPVREEADTEEEALRRIGMLRLRREAEGRTDEPVASYMENFTLARLERGYYKTLLYPHGKTDVYDTAFEVEPGEYRITTGVRLKDGTVLGRLSYCRVDEQTETQVTLSFPAPSQHIPVYGTPDPQTPLWRADGTKTTLSALSGGERGAMIAWLEPDREPSKHLLRETGELAETFDVLGIPVIFVLGSDDGKLALAAPALPTASLPGGTVFVSDPGYAALKDLTAAGIQLGGGGFPHLFALDREGNIRYMQSGYKPGSGKEALQVLSEL</sequence>
<gene>
    <name evidence="2" type="ORF">IM700_000995</name>
</gene>
<dbReference type="SUPFAM" id="SSF54001">
    <property type="entry name" value="Cysteine proteinases"/>
    <property type="match status" value="1"/>
</dbReference>
<dbReference type="Gene3D" id="2.60.40.1120">
    <property type="entry name" value="Carboxypeptidase-like, regulatory domain"/>
    <property type="match status" value="1"/>
</dbReference>
<reference evidence="2 3" key="1">
    <citation type="submission" date="2021-01" db="EMBL/GenBank/DDBJ databases">
        <title>Paenibacillus sp.nov. isolated from the rhizosphere soil of tomato plant.</title>
        <authorList>
            <person name="Thin K.K."/>
            <person name="Zhang X."/>
            <person name="He S."/>
        </authorList>
    </citation>
    <scope>NUCLEOTIDE SEQUENCE [LARGE SCALE GENOMIC DNA]</scope>
    <source>
        <strain evidence="2 3">DXFW5</strain>
    </source>
</reference>
<comment type="caution">
    <text evidence="2">The sequence shown here is derived from an EMBL/GenBank/DDBJ whole genome shotgun (WGS) entry which is preliminary data.</text>
</comment>
<evidence type="ECO:0000259" key="1">
    <source>
        <dbReference type="SMART" id="SM00460"/>
    </source>
</evidence>
<keyword evidence="3" id="KW-1185">Reference proteome</keyword>
<dbReference type="InterPro" id="IPR002931">
    <property type="entry name" value="Transglutaminase-like"/>
</dbReference>